<reference evidence="3" key="1">
    <citation type="journal article" date="2023" name="Science">
        <title>Genome structures resolve the early diversification of teleost fishes.</title>
        <authorList>
            <person name="Parey E."/>
            <person name="Louis A."/>
            <person name="Montfort J."/>
            <person name="Bouchez O."/>
            <person name="Roques C."/>
            <person name="Iampietro C."/>
            <person name="Lluch J."/>
            <person name="Castinel A."/>
            <person name="Donnadieu C."/>
            <person name="Desvignes T."/>
            <person name="Floi Bucao C."/>
            <person name="Jouanno E."/>
            <person name="Wen M."/>
            <person name="Mejri S."/>
            <person name="Dirks R."/>
            <person name="Jansen H."/>
            <person name="Henkel C."/>
            <person name="Chen W.J."/>
            <person name="Zahm M."/>
            <person name="Cabau C."/>
            <person name="Klopp C."/>
            <person name="Thompson A.W."/>
            <person name="Robinson-Rechavi M."/>
            <person name="Braasch I."/>
            <person name="Lecointre G."/>
            <person name="Bobe J."/>
            <person name="Postlethwait J.H."/>
            <person name="Berthelot C."/>
            <person name="Roest Crollius H."/>
            <person name="Guiguen Y."/>
        </authorList>
    </citation>
    <scope>NUCLEOTIDE SEQUENCE</scope>
    <source>
        <strain evidence="3">NC1722</strain>
    </source>
</reference>
<dbReference type="InterPro" id="IPR026755">
    <property type="entry name" value="Fam221a/b"/>
</dbReference>
<dbReference type="EMBL" id="JAINUG010000115">
    <property type="protein sequence ID" value="KAJ8395603.1"/>
    <property type="molecule type" value="Genomic_DNA"/>
</dbReference>
<accession>A0AAD7S469</accession>
<organism evidence="3 4">
    <name type="scientific">Aldrovandia affinis</name>
    <dbReference type="NCBI Taxonomy" id="143900"/>
    <lineage>
        <taxon>Eukaryota</taxon>
        <taxon>Metazoa</taxon>
        <taxon>Chordata</taxon>
        <taxon>Craniata</taxon>
        <taxon>Vertebrata</taxon>
        <taxon>Euteleostomi</taxon>
        <taxon>Actinopterygii</taxon>
        <taxon>Neopterygii</taxon>
        <taxon>Teleostei</taxon>
        <taxon>Notacanthiformes</taxon>
        <taxon>Halosauridae</taxon>
        <taxon>Aldrovandia</taxon>
    </lineage>
</organism>
<evidence type="ECO:0000256" key="2">
    <source>
        <dbReference type="SAM" id="MobiDB-lite"/>
    </source>
</evidence>
<sequence>MSSEEKINESPPSNVAGKRREKLKHRREPRTVTDPKPGCLNNKRYTVNHVVTETNGDVVTVARAMHRQQFARRLKKLFDPEREAAVKAIQTGTSVQVPCAALSCGCKAFAFIPSRPEEVGEFWLRNRPGFDPTAWRATCRCQHSHEQHTPATGHACTRPGCRCVFFESSFLCASCDKHWEEHQTFFDTEDSRKKSGLPYGEAYLPFVEIPALQNAALTGREEDEPAFRAIAGRRV</sequence>
<evidence type="ECO:0000313" key="3">
    <source>
        <dbReference type="EMBL" id="KAJ8395603.1"/>
    </source>
</evidence>
<comment type="caution">
    <text evidence="3">The sequence shown here is derived from an EMBL/GenBank/DDBJ whole genome shotgun (WGS) entry which is preliminary data.</text>
</comment>
<comment type="similarity">
    <text evidence="1">Belongs to the FAM221 family.</text>
</comment>
<dbReference type="Pfam" id="PF14753">
    <property type="entry name" value="FAM221"/>
    <property type="match status" value="1"/>
</dbReference>
<evidence type="ECO:0000313" key="4">
    <source>
        <dbReference type="Proteomes" id="UP001221898"/>
    </source>
</evidence>
<dbReference type="Proteomes" id="UP001221898">
    <property type="component" value="Unassembled WGS sequence"/>
</dbReference>
<name>A0AAD7S469_9TELE</name>
<dbReference type="PANTHER" id="PTHR31214">
    <property type="entry name" value="PROTEIN FAM221A-RELATED"/>
    <property type="match status" value="1"/>
</dbReference>
<dbReference type="PANTHER" id="PTHR31214:SF3">
    <property type="entry name" value="PROTEIN FAM221B"/>
    <property type="match status" value="1"/>
</dbReference>
<dbReference type="AlphaFoldDB" id="A0AAD7S469"/>
<evidence type="ECO:0000256" key="1">
    <source>
        <dbReference type="ARBA" id="ARBA00011026"/>
    </source>
</evidence>
<feature type="compositionally biased region" description="Basic residues" evidence="2">
    <location>
        <begin position="17"/>
        <end position="28"/>
    </location>
</feature>
<keyword evidence="4" id="KW-1185">Reference proteome</keyword>
<feature type="region of interest" description="Disordered" evidence="2">
    <location>
        <begin position="1"/>
        <end position="37"/>
    </location>
</feature>
<proteinExistence type="inferred from homology"/>
<gene>
    <name evidence="3" type="ORF">AAFF_G00030840</name>
</gene>
<protein>
    <submittedName>
        <fullName evidence="3">Uncharacterized protein</fullName>
    </submittedName>
</protein>